<comment type="caution">
    <text evidence="1">The sequence shown here is derived from an EMBL/GenBank/DDBJ whole genome shotgun (WGS) entry which is preliminary data.</text>
</comment>
<sequence length="103" mass="12422">MSSTPEHQEAWDHKRAIWEYEQYLEAVFDRIGGNPSRTKRRKDQFREIYEDPELWRDPDSFKKLYEDLRKEIIALGQIHMAAMNKHIRETFGPNSPHIVEPRL</sequence>
<keyword evidence="2" id="KW-1185">Reference proteome</keyword>
<organism evidence="1 2">
    <name type="scientific">Henriciella pelagia</name>
    <dbReference type="NCBI Taxonomy" id="1977912"/>
    <lineage>
        <taxon>Bacteria</taxon>
        <taxon>Pseudomonadati</taxon>
        <taxon>Pseudomonadota</taxon>
        <taxon>Alphaproteobacteria</taxon>
        <taxon>Hyphomonadales</taxon>
        <taxon>Hyphomonadaceae</taxon>
        <taxon>Henriciella</taxon>
    </lineage>
</organism>
<protein>
    <submittedName>
        <fullName evidence="1">Uncharacterized protein</fullName>
    </submittedName>
</protein>
<dbReference type="EMBL" id="BMKF01000001">
    <property type="protein sequence ID" value="GGB64075.1"/>
    <property type="molecule type" value="Genomic_DNA"/>
</dbReference>
<gene>
    <name evidence="1" type="ORF">GCM10011503_11060</name>
</gene>
<name>A0ABQ1JCQ8_9PROT</name>
<evidence type="ECO:0000313" key="1">
    <source>
        <dbReference type="EMBL" id="GGB64075.1"/>
    </source>
</evidence>
<dbReference type="RefSeq" id="WP_084391490.1">
    <property type="nucleotide sequence ID" value="NZ_BMKF01000001.1"/>
</dbReference>
<accession>A0ABQ1JCQ8</accession>
<evidence type="ECO:0000313" key="2">
    <source>
        <dbReference type="Proteomes" id="UP000628854"/>
    </source>
</evidence>
<reference evidence="2" key="1">
    <citation type="journal article" date="2019" name="Int. J. Syst. Evol. Microbiol.">
        <title>The Global Catalogue of Microorganisms (GCM) 10K type strain sequencing project: providing services to taxonomists for standard genome sequencing and annotation.</title>
        <authorList>
            <consortium name="The Broad Institute Genomics Platform"/>
            <consortium name="The Broad Institute Genome Sequencing Center for Infectious Disease"/>
            <person name="Wu L."/>
            <person name="Ma J."/>
        </authorList>
    </citation>
    <scope>NUCLEOTIDE SEQUENCE [LARGE SCALE GENOMIC DNA]</scope>
    <source>
        <strain evidence="2">CGMCC 1.15928</strain>
    </source>
</reference>
<dbReference type="Proteomes" id="UP000628854">
    <property type="component" value="Unassembled WGS sequence"/>
</dbReference>
<proteinExistence type="predicted"/>